<protein>
    <recommendedName>
        <fullName evidence="4">Solute-binding protein family 5 domain-containing protein</fullName>
    </recommendedName>
</protein>
<dbReference type="AlphaFoldDB" id="A0A4V0P262"/>
<dbReference type="PANTHER" id="PTHR30290:SF9">
    <property type="entry name" value="OLIGOPEPTIDE-BINDING PROTEIN APPA"/>
    <property type="match status" value="1"/>
</dbReference>
<dbReference type="InterPro" id="IPR039424">
    <property type="entry name" value="SBP_5"/>
</dbReference>
<comment type="similarity">
    <text evidence="1">Belongs to the bacterial solute-binding protein 5 family.</text>
</comment>
<proteinExistence type="inferred from homology"/>
<sequence length="535" mass="62747">MKLKYILSISSIVLLAIFLLALKAQKEEYMYSDSDLYNNKKTLTINLGETPYIPWSYVDTATNVVETFGSAVFGNLIDLEEISSKTDRFILIDNYSCKNKKCIINLKENVKFHNGRTVTAFDVEFSFIRLIMQNPEENFAFSNLDDIIGIDSLKPAKYVSIHNLNYPRGVLSGFEVVNDYQIILHLKRDNNFLLQKLSSAYMPIVPIEELTENYVDWKGIPIGFGRYKIVKSDLEKYQFVLEKTSNEDIPKYIRIIFENKDIGDLRFLSHMSESQYDGKVLFPNIYVNGGLLFNFKSKLGSNENFRAAISLALDREKIVNTSPDNDLVAEDQMLARYSWQERYRSRENLTARNFELAKEYLNKVPAELWQGKELNVHSFWTIKKDLNSVNYIKEIKRQLAEIGINLQFHNTDPNYTKFKKDDENVLWFTGFDTQTDDPNANFAYFKAGSFFNNIYPENDKEFLQLYELSVNNFLSNPEHTRNLSEYFKKKNYMVVIFNVKKRFAYRKDRIEFLESEYSGVRLDLWKIKLLDFKLF</sequence>
<dbReference type="Gene3D" id="3.40.190.10">
    <property type="entry name" value="Periplasmic binding protein-like II"/>
    <property type="match status" value="1"/>
</dbReference>
<evidence type="ECO:0000256" key="3">
    <source>
        <dbReference type="ARBA" id="ARBA00022729"/>
    </source>
</evidence>
<evidence type="ECO:0000256" key="1">
    <source>
        <dbReference type="ARBA" id="ARBA00005695"/>
    </source>
</evidence>
<evidence type="ECO:0000259" key="4">
    <source>
        <dbReference type="Pfam" id="PF00496"/>
    </source>
</evidence>
<keyword evidence="3" id="KW-0732">Signal</keyword>
<dbReference type="EMBL" id="AP019368">
    <property type="protein sequence ID" value="BBH52117.1"/>
    <property type="molecule type" value="Genomic_DNA"/>
</dbReference>
<gene>
    <name evidence="5" type="ORF">JCM31447_05550</name>
</gene>
<reference evidence="5 6" key="1">
    <citation type="submission" date="2018-12" db="EMBL/GenBank/DDBJ databases">
        <title>Rubrispira sanarue gen. nov., sp., nov., a member of the order Silvanigrellales, isolated from a brackish lake in Hamamatsu Japan.</title>
        <authorList>
            <person name="Maejima Y."/>
            <person name="Iino T."/>
            <person name="Muraguchi Y."/>
            <person name="Fukuda K."/>
            <person name="Nojiri H."/>
            <person name="Ohkuma M."/>
            <person name="Moriuchi R."/>
            <person name="Dohra H."/>
            <person name="Kimbara K."/>
            <person name="Shintani M."/>
        </authorList>
    </citation>
    <scope>NUCLEOTIDE SEQUENCE [LARGE SCALE GENOMIC DNA]</scope>
    <source>
        <strain evidence="5 6">RF1110005</strain>
    </source>
</reference>
<dbReference type="KEGG" id="sbf:JCM31447_05550"/>
<keyword evidence="2" id="KW-0813">Transport</keyword>
<organism evidence="5 6">
    <name type="scientific">Fluviispira sanaruensis</name>
    <dbReference type="NCBI Taxonomy" id="2493639"/>
    <lineage>
        <taxon>Bacteria</taxon>
        <taxon>Pseudomonadati</taxon>
        <taxon>Bdellovibrionota</taxon>
        <taxon>Oligoflexia</taxon>
        <taxon>Silvanigrellales</taxon>
        <taxon>Silvanigrellaceae</taxon>
        <taxon>Fluviispira</taxon>
    </lineage>
</organism>
<evidence type="ECO:0000256" key="2">
    <source>
        <dbReference type="ARBA" id="ARBA00022448"/>
    </source>
</evidence>
<keyword evidence="6" id="KW-1185">Reference proteome</keyword>
<accession>A0A4V0P262</accession>
<name>A0A4V0P262_FLUSA</name>
<evidence type="ECO:0000313" key="6">
    <source>
        <dbReference type="Proteomes" id="UP000291236"/>
    </source>
</evidence>
<dbReference type="SUPFAM" id="SSF53850">
    <property type="entry name" value="Periplasmic binding protein-like II"/>
    <property type="match status" value="1"/>
</dbReference>
<dbReference type="GO" id="GO:0015833">
    <property type="term" value="P:peptide transport"/>
    <property type="evidence" value="ECO:0007669"/>
    <property type="project" value="TreeGrafter"/>
</dbReference>
<dbReference type="InterPro" id="IPR000914">
    <property type="entry name" value="SBP_5_dom"/>
</dbReference>
<dbReference type="Gene3D" id="3.10.105.10">
    <property type="entry name" value="Dipeptide-binding Protein, Domain 3"/>
    <property type="match status" value="1"/>
</dbReference>
<dbReference type="PANTHER" id="PTHR30290">
    <property type="entry name" value="PERIPLASMIC BINDING COMPONENT OF ABC TRANSPORTER"/>
    <property type="match status" value="1"/>
</dbReference>
<feature type="domain" description="Solute-binding protein family 5" evidence="4">
    <location>
        <begin position="99"/>
        <end position="449"/>
    </location>
</feature>
<evidence type="ECO:0000313" key="5">
    <source>
        <dbReference type="EMBL" id="BBH52117.1"/>
    </source>
</evidence>
<dbReference type="RefSeq" id="WP_172603740.1">
    <property type="nucleotide sequence ID" value="NZ_AP019368.1"/>
</dbReference>
<dbReference type="Pfam" id="PF00496">
    <property type="entry name" value="SBP_bac_5"/>
    <property type="match status" value="1"/>
</dbReference>
<dbReference type="Proteomes" id="UP000291236">
    <property type="component" value="Chromosome"/>
</dbReference>
<dbReference type="GO" id="GO:1904680">
    <property type="term" value="F:peptide transmembrane transporter activity"/>
    <property type="evidence" value="ECO:0007669"/>
    <property type="project" value="TreeGrafter"/>
</dbReference>